<proteinExistence type="predicted"/>
<dbReference type="AlphaFoldDB" id="A0A2I8EY86"/>
<dbReference type="SUPFAM" id="SSF54593">
    <property type="entry name" value="Glyoxalase/Bleomycin resistance protein/Dihydroxybiphenyl dioxygenase"/>
    <property type="match status" value="1"/>
</dbReference>
<dbReference type="PANTHER" id="PTHR35006:SF1">
    <property type="entry name" value="BLL2941 PROTEIN"/>
    <property type="match status" value="1"/>
</dbReference>
<dbReference type="EMBL" id="CP026113">
    <property type="protein sequence ID" value="AUT64459.1"/>
    <property type="molecule type" value="Genomic_DNA"/>
</dbReference>
<accession>A0A2I8EY86</accession>
<sequence>MRCRLFIQQDGNHVQSRSGRHQRPEGSKTLYDALLGPLGYGEGLSDDNDQRRRYVYRAETTLFIITQPINGQPATSANGGTIGFACQSTEQVDQWHAAGVANGGTSAEAPPGVRQTVYGNLYLAYLRDPDGNKLGALYHAPV</sequence>
<dbReference type="CDD" id="cd07262">
    <property type="entry name" value="VOC_like"/>
    <property type="match status" value="1"/>
</dbReference>
<organism evidence="1 2">
    <name type="scientific">Paraburkholderia terrae</name>
    <dbReference type="NCBI Taxonomy" id="311230"/>
    <lineage>
        <taxon>Bacteria</taxon>
        <taxon>Pseudomonadati</taxon>
        <taxon>Pseudomonadota</taxon>
        <taxon>Betaproteobacteria</taxon>
        <taxon>Burkholderiales</taxon>
        <taxon>Burkholderiaceae</taxon>
        <taxon>Paraburkholderia</taxon>
    </lineage>
</organism>
<dbReference type="PANTHER" id="PTHR35006">
    <property type="entry name" value="GLYOXALASE FAMILY PROTEIN (AFU_ORTHOLOGUE AFUA_5G14830)"/>
    <property type="match status" value="1"/>
</dbReference>
<protein>
    <submittedName>
        <fullName evidence="1">VOC family protein</fullName>
    </submittedName>
</protein>
<name>A0A2I8EY86_9BURK</name>
<dbReference type="Gene3D" id="3.10.180.10">
    <property type="entry name" value="2,3-Dihydroxybiphenyl 1,2-Dioxygenase, domain 1"/>
    <property type="match status" value="1"/>
</dbReference>
<dbReference type="KEGG" id="pter:C2L65_32825"/>
<reference evidence="1 2" key="1">
    <citation type="submission" date="2018-01" db="EMBL/GenBank/DDBJ databases">
        <title>Species boundaries and ecological features among Paraburkholderia terrae DSMZ17804T, P. hospita DSMZ17164T and P. caribensis DSMZ13236T.</title>
        <authorList>
            <person name="Pratama A.A."/>
        </authorList>
    </citation>
    <scope>NUCLEOTIDE SEQUENCE [LARGE SCALE GENOMIC DNA]</scope>
    <source>
        <strain evidence="1 2">DSM 17804</strain>
    </source>
</reference>
<gene>
    <name evidence="1" type="ORF">C2L65_32825</name>
</gene>
<evidence type="ECO:0000313" key="2">
    <source>
        <dbReference type="Proteomes" id="UP000243502"/>
    </source>
</evidence>
<evidence type="ECO:0000313" key="1">
    <source>
        <dbReference type="EMBL" id="AUT64459.1"/>
    </source>
</evidence>
<dbReference type="InterPro" id="IPR029068">
    <property type="entry name" value="Glyas_Bleomycin-R_OHBP_Dase"/>
</dbReference>
<dbReference type="Proteomes" id="UP000243502">
    <property type="component" value="Chromosome 3"/>
</dbReference>